<accession>A0AAW0BJM4</accession>
<evidence type="ECO:0000313" key="1">
    <source>
        <dbReference type="EMBL" id="KAK7026451.1"/>
    </source>
</evidence>
<evidence type="ECO:0000313" key="2">
    <source>
        <dbReference type="Proteomes" id="UP001383192"/>
    </source>
</evidence>
<sequence>MSDNIALNWTWYPDDPIDISIALYDGISMCSAVGKAPIAAEGIIYIINVTNPNPHGQKHGFCSFTVNNTG</sequence>
<protein>
    <submittedName>
        <fullName evidence="1">Uncharacterized protein</fullName>
    </submittedName>
</protein>
<dbReference type="AlphaFoldDB" id="A0AAW0BJM4"/>
<name>A0AAW0BJM4_9AGAR</name>
<feature type="non-terminal residue" evidence="1">
    <location>
        <position position="70"/>
    </location>
</feature>
<keyword evidence="2" id="KW-1185">Reference proteome</keyword>
<dbReference type="EMBL" id="JAYKXP010000104">
    <property type="protein sequence ID" value="KAK7026451.1"/>
    <property type="molecule type" value="Genomic_DNA"/>
</dbReference>
<reference evidence="1 2" key="1">
    <citation type="submission" date="2024-01" db="EMBL/GenBank/DDBJ databases">
        <title>A draft genome for a cacao thread blight-causing isolate of Paramarasmius palmivorus.</title>
        <authorList>
            <person name="Baruah I.K."/>
            <person name="Bukari Y."/>
            <person name="Amoako-Attah I."/>
            <person name="Meinhardt L.W."/>
            <person name="Bailey B.A."/>
            <person name="Cohen S.P."/>
        </authorList>
    </citation>
    <scope>NUCLEOTIDE SEQUENCE [LARGE SCALE GENOMIC DNA]</scope>
    <source>
        <strain evidence="1 2">GH-12</strain>
    </source>
</reference>
<comment type="caution">
    <text evidence="1">The sequence shown here is derived from an EMBL/GenBank/DDBJ whole genome shotgun (WGS) entry which is preliminary data.</text>
</comment>
<gene>
    <name evidence="1" type="ORF">VNI00_015610</name>
</gene>
<organism evidence="1 2">
    <name type="scientific">Paramarasmius palmivorus</name>
    <dbReference type="NCBI Taxonomy" id="297713"/>
    <lineage>
        <taxon>Eukaryota</taxon>
        <taxon>Fungi</taxon>
        <taxon>Dikarya</taxon>
        <taxon>Basidiomycota</taxon>
        <taxon>Agaricomycotina</taxon>
        <taxon>Agaricomycetes</taxon>
        <taxon>Agaricomycetidae</taxon>
        <taxon>Agaricales</taxon>
        <taxon>Marasmiineae</taxon>
        <taxon>Marasmiaceae</taxon>
        <taxon>Paramarasmius</taxon>
    </lineage>
</organism>
<proteinExistence type="predicted"/>
<dbReference type="Proteomes" id="UP001383192">
    <property type="component" value="Unassembled WGS sequence"/>
</dbReference>